<evidence type="ECO:0000256" key="1">
    <source>
        <dbReference type="SAM" id="MobiDB-lite"/>
    </source>
</evidence>
<dbReference type="Proteomes" id="UP000560131">
    <property type="component" value="Unassembled WGS sequence"/>
</dbReference>
<keyword evidence="3" id="KW-1185">Reference proteome</keyword>
<name>A0ABR6N6X1_9SPHN</name>
<accession>A0ABR6N6X1</accession>
<proteinExistence type="predicted"/>
<feature type="compositionally biased region" description="Basic residues" evidence="1">
    <location>
        <begin position="146"/>
        <end position="156"/>
    </location>
</feature>
<organism evidence="2 3">
    <name type="scientific">Sphingomonas endophytica</name>
    <dbReference type="NCBI Taxonomy" id="869719"/>
    <lineage>
        <taxon>Bacteria</taxon>
        <taxon>Pseudomonadati</taxon>
        <taxon>Pseudomonadota</taxon>
        <taxon>Alphaproteobacteria</taxon>
        <taxon>Sphingomonadales</taxon>
        <taxon>Sphingomonadaceae</taxon>
        <taxon>Sphingomonas</taxon>
    </lineage>
</organism>
<protein>
    <submittedName>
        <fullName evidence="2">Transposase InsO family protein</fullName>
    </submittedName>
</protein>
<feature type="region of interest" description="Disordered" evidence="1">
    <location>
        <begin position="110"/>
        <end position="156"/>
    </location>
</feature>
<evidence type="ECO:0000313" key="2">
    <source>
        <dbReference type="EMBL" id="MBB5726545.1"/>
    </source>
</evidence>
<dbReference type="EMBL" id="JACIJN010000008">
    <property type="protein sequence ID" value="MBB5726545.1"/>
    <property type="molecule type" value="Genomic_DNA"/>
</dbReference>
<sequence length="156" mass="17223">MRRKTGAGQTQGSPELAEGRVYRIMAADRLLLARRYTERPDYGHHGVVVAIRSNLRWCSDGFEFTCWNGEVVRDIMLEAVETRFGGMRAETPTEMLSDYGSAYTAAKHAPLPGSPASNPASRPFAARSPTAFRRPSCIPSNGTRSASHRCPMHSPR</sequence>
<gene>
    <name evidence="2" type="ORF">FHS97_002488</name>
</gene>
<reference evidence="2 3" key="1">
    <citation type="submission" date="2020-08" db="EMBL/GenBank/DDBJ databases">
        <title>Genomic Encyclopedia of Type Strains, Phase IV (KMG-IV): sequencing the most valuable type-strain genomes for metagenomic binning, comparative biology and taxonomic classification.</title>
        <authorList>
            <person name="Goeker M."/>
        </authorList>
    </citation>
    <scope>NUCLEOTIDE SEQUENCE [LARGE SCALE GENOMIC DNA]</scope>
    <source>
        <strain evidence="2 3">DSM 101535</strain>
    </source>
</reference>
<evidence type="ECO:0000313" key="3">
    <source>
        <dbReference type="Proteomes" id="UP000560131"/>
    </source>
</evidence>
<comment type="caution">
    <text evidence="2">The sequence shown here is derived from an EMBL/GenBank/DDBJ whole genome shotgun (WGS) entry which is preliminary data.</text>
</comment>